<evidence type="ECO:0000256" key="7">
    <source>
        <dbReference type="ARBA" id="ARBA00022989"/>
    </source>
</evidence>
<evidence type="ECO:0000256" key="9">
    <source>
        <dbReference type="RuleBase" id="RU364092"/>
    </source>
</evidence>
<dbReference type="Proteomes" id="UP001148834">
    <property type="component" value="Unassembled WGS sequence"/>
</dbReference>
<dbReference type="AlphaFoldDB" id="A0A084ELG4"/>
<keyword evidence="5 9" id="KW-0812">Transmembrane</keyword>
<accession>A0A084ELG4</accession>
<reference evidence="11" key="2">
    <citation type="submission" date="2022-09" db="EMBL/GenBank/DDBJ databases">
        <title>Molecular characterization of Glaesserella parasuis strains circulating in commercial swine farms using whole-genome sequencing.</title>
        <authorList>
            <person name="Mugabi R."/>
            <person name="Clavijo M."/>
            <person name="Li G."/>
        </authorList>
    </citation>
    <scope>NUCLEOTIDE SEQUENCE</scope>
    <source>
        <strain evidence="11">0435-53</strain>
    </source>
</reference>
<dbReference type="OrthoDB" id="9778550at2"/>
<dbReference type="PANTHER" id="PTHR30071:SF1">
    <property type="entry name" value="CYTOCHROME B_B6 PROTEIN-RELATED"/>
    <property type="match status" value="1"/>
</dbReference>
<dbReference type="InterPro" id="IPR003557">
    <property type="entry name" value="Cyt_c_biogenesis_CcmC"/>
</dbReference>
<keyword evidence="6 9" id="KW-0201">Cytochrome c-type biogenesis</keyword>
<dbReference type="GO" id="GO:0015232">
    <property type="term" value="F:heme transmembrane transporter activity"/>
    <property type="evidence" value="ECO:0007669"/>
    <property type="project" value="InterPro"/>
</dbReference>
<evidence type="ECO:0000313" key="13">
    <source>
        <dbReference type="EMBL" id="WGE09657.1"/>
    </source>
</evidence>
<dbReference type="GO" id="GO:0005886">
    <property type="term" value="C:plasma membrane"/>
    <property type="evidence" value="ECO:0007669"/>
    <property type="project" value="UniProtKB-SubCell"/>
</dbReference>
<keyword evidence="7 9" id="KW-1133">Transmembrane helix</keyword>
<dbReference type="InterPro" id="IPR002541">
    <property type="entry name" value="Cyt_c_assembly"/>
</dbReference>
<evidence type="ECO:0000256" key="4">
    <source>
        <dbReference type="ARBA" id="ARBA00016463"/>
    </source>
</evidence>
<keyword evidence="8 9" id="KW-0472">Membrane</keyword>
<dbReference type="PRINTS" id="PR01386">
    <property type="entry name" value="CCMCBIOGNSIS"/>
</dbReference>
<dbReference type="PANTHER" id="PTHR30071">
    <property type="entry name" value="HEME EXPORTER PROTEIN C"/>
    <property type="match status" value="1"/>
</dbReference>
<feature type="transmembrane region" description="Helical" evidence="9">
    <location>
        <begin position="56"/>
        <end position="84"/>
    </location>
</feature>
<organism evidence="11 14">
    <name type="scientific">Glaesserella parasuis</name>
    <name type="common">Haemophilus parasuis</name>
    <dbReference type="NCBI Taxonomy" id="738"/>
    <lineage>
        <taxon>Bacteria</taxon>
        <taxon>Pseudomonadati</taxon>
        <taxon>Pseudomonadota</taxon>
        <taxon>Gammaproteobacteria</taxon>
        <taxon>Pasteurellales</taxon>
        <taxon>Pasteurellaceae</taxon>
        <taxon>Glaesserella</taxon>
    </lineage>
</organism>
<keyword evidence="9" id="KW-0813">Transport</keyword>
<dbReference type="EMBL" id="CP071491">
    <property type="protein sequence ID" value="QSX17455.1"/>
    <property type="molecule type" value="Genomic_DNA"/>
</dbReference>
<feature type="transmembrane region" description="Helical" evidence="9">
    <location>
        <begin position="127"/>
        <end position="149"/>
    </location>
</feature>
<dbReference type="EMBL" id="CP121769">
    <property type="protein sequence ID" value="WGE09657.1"/>
    <property type="molecule type" value="Genomic_DNA"/>
</dbReference>
<evidence type="ECO:0000313" key="11">
    <source>
        <dbReference type="EMBL" id="MDD2168562.1"/>
    </source>
</evidence>
<comment type="similarity">
    <text evidence="3 9">Belongs to the CcmC/CycZ/HelC family.</text>
</comment>
<comment type="subcellular location">
    <subcellularLocation>
        <location evidence="9">Cell inner membrane</location>
    </subcellularLocation>
    <subcellularLocation>
        <location evidence="2">Membrane</location>
        <topology evidence="2">Multi-pass membrane protein</topology>
    </subcellularLocation>
</comment>
<evidence type="ECO:0000313" key="12">
    <source>
        <dbReference type="EMBL" id="QSX17455.1"/>
    </source>
</evidence>
<feature type="domain" description="Cytochrome c assembly protein" evidence="10">
    <location>
        <begin position="22"/>
        <end position="184"/>
    </location>
</feature>
<evidence type="ECO:0000256" key="2">
    <source>
        <dbReference type="ARBA" id="ARBA00004141"/>
    </source>
</evidence>
<evidence type="ECO:0000313" key="14">
    <source>
        <dbReference type="Proteomes" id="UP001148834"/>
    </source>
</evidence>
<name>A0A084ELG4_GLAPU</name>
<keyword evidence="9" id="KW-1003">Cell membrane</keyword>
<protein>
    <recommendedName>
        <fullName evidence="4 9">Heme exporter protein C</fullName>
    </recommendedName>
    <alternativeName>
        <fullName evidence="9">Cytochrome c-type biogenesis protein</fullName>
    </alternativeName>
</protein>
<dbReference type="RefSeq" id="WP_005710391.1">
    <property type="nucleotide sequence ID" value="NZ_CP015099.1"/>
</dbReference>
<feature type="transmembrane region" description="Helical" evidence="9">
    <location>
        <begin position="91"/>
        <end position="115"/>
    </location>
</feature>
<evidence type="ECO:0000256" key="8">
    <source>
        <dbReference type="ARBA" id="ARBA00023136"/>
    </source>
</evidence>
<dbReference type="EMBL" id="JAODIR010000043">
    <property type="protein sequence ID" value="MDD2168562.1"/>
    <property type="molecule type" value="Genomic_DNA"/>
</dbReference>
<sequence length="246" mass="27797">MWKWLHPYAKSETQYHLLGKVQPWLAVLSFLLLSAAFIIGLAFAPKDYQQGDSYRIIFIHVPAAIWSMGVYGSMAVAALIAAVWQIRQAHLAMISMAPIGMVFAFLSLVTGAIWGKPMWGTWWVWDARLTSALVLFFLYLGVMALYSAFQDKNTGAKAAGVLSMVGVINLPIIHFSVEWWNTLHQGATITKFDKPSMATEMLIPLLLAIFGSMIFMIWLSIVRYRSALLQDERKRPWVRELAKLSK</sequence>
<evidence type="ECO:0000256" key="5">
    <source>
        <dbReference type="ARBA" id="ARBA00022692"/>
    </source>
</evidence>
<evidence type="ECO:0000256" key="6">
    <source>
        <dbReference type="ARBA" id="ARBA00022748"/>
    </source>
</evidence>
<dbReference type="NCBIfam" id="TIGR01191">
    <property type="entry name" value="ccmC"/>
    <property type="match status" value="1"/>
</dbReference>
<evidence type="ECO:0000259" key="10">
    <source>
        <dbReference type="Pfam" id="PF01578"/>
    </source>
</evidence>
<reference evidence="13" key="3">
    <citation type="submission" date="2023-04" db="EMBL/GenBank/DDBJ databases">
        <title>Molecular characterization of the Integrative and Conjugative elements harboring multidrug-resistance gene from Glaesserella (Haemophilus) parasuis.</title>
        <authorList>
            <person name="Che Y."/>
            <person name="Zhou L."/>
        </authorList>
    </citation>
    <scope>NUCLEOTIDE SEQUENCE</scope>
    <source>
        <strain evidence="13">Z44</strain>
    </source>
</reference>
<reference evidence="12" key="1">
    <citation type="submission" date="2021-03" db="EMBL/GenBank/DDBJ databases">
        <title>Characterization of a novel Integrative Conjugative Element in Glaesserella parasuis.</title>
        <authorList>
            <person name="Hu G."/>
            <person name="Sun H."/>
        </authorList>
    </citation>
    <scope>NUCLEOTIDE SEQUENCE</scope>
    <source>
        <strain evidence="12">GHP1807</strain>
    </source>
</reference>
<feature type="transmembrane region" description="Helical" evidence="9">
    <location>
        <begin position="201"/>
        <end position="224"/>
    </location>
</feature>
<dbReference type="Pfam" id="PF01578">
    <property type="entry name" value="Cytochrom_C_asm"/>
    <property type="match status" value="1"/>
</dbReference>
<evidence type="ECO:0000256" key="1">
    <source>
        <dbReference type="ARBA" id="ARBA00002442"/>
    </source>
</evidence>
<proteinExistence type="inferred from homology"/>
<dbReference type="GO" id="GO:0020037">
    <property type="term" value="F:heme binding"/>
    <property type="evidence" value="ECO:0007669"/>
    <property type="project" value="InterPro"/>
</dbReference>
<feature type="transmembrane region" description="Helical" evidence="9">
    <location>
        <begin position="161"/>
        <end position="181"/>
    </location>
</feature>
<comment type="function">
    <text evidence="1 9">Required for the export of heme to the periplasm for the biogenesis of c-type cytochromes.</text>
</comment>
<evidence type="ECO:0000256" key="3">
    <source>
        <dbReference type="ARBA" id="ARBA00005840"/>
    </source>
</evidence>
<dbReference type="Proteomes" id="UP000662736">
    <property type="component" value="Chromosome"/>
</dbReference>
<dbReference type="InterPro" id="IPR045062">
    <property type="entry name" value="Cyt_c_biogenesis_CcsA/CcmC"/>
</dbReference>
<keyword evidence="9" id="KW-0997">Cell inner membrane</keyword>
<gene>
    <name evidence="9" type="primary">ccmC</name>
    <name evidence="12" type="ORF">J1G54_02590</name>
    <name evidence="11" type="ORF">N5925_08195</name>
    <name evidence="13" type="ORF">QBL01_10525</name>
</gene>
<dbReference type="GO" id="GO:0017004">
    <property type="term" value="P:cytochrome complex assembly"/>
    <property type="evidence" value="ECO:0007669"/>
    <property type="project" value="UniProtKB-KW"/>
</dbReference>
<feature type="transmembrane region" description="Helical" evidence="9">
    <location>
        <begin position="21"/>
        <end position="44"/>
    </location>
</feature>
<dbReference type="Proteomes" id="UP001222296">
    <property type="component" value="Chromosome"/>
</dbReference>